<dbReference type="STRING" id="1157962.A0A250WST8"/>
<dbReference type="PANTHER" id="PTHR36761">
    <property type="entry name" value="ORF03 PROTEIN"/>
    <property type="match status" value="1"/>
</dbReference>
<reference evidence="3 4" key="1">
    <citation type="submission" date="2017-08" db="EMBL/GenBank/DDBJ databases">
        <title>Acidophilic green algal genome provides insights into adaptation to an acidic environment.</title>
        <authorList>
            <person name="Hirooka S."/>
            <person name="Hirose Y."/>
            <person name="Kanesaki Y."/>
            <person name="Higuchi S."/>
            <person name="Fujiwara T."/>
            <person name="Onuma R."/>
            <person name="Era A."/>
            <person name="Ohbayashi R."/>
            <person name="Uzuka A."/>
            <person name="Nozaki H."/>
            <person name="Yoshikawa H."/>
            <person name="Miyagishima S.Y."/>
        </authorList>
    </citation>
    <scope>NUCLEOTIDE SEQUENCE [LARGE SCALE GENOMIC DNA]</scope>
    <source>
        <strain evidence="3 4">NIES-2499</strain>
    </source>
</reference>
<dbReference type="InterPro" id="IPR011990">
    <property type="entry name" value="TPR-like_helical_dom_sf"/>
</dbReference>
<comment type="caution">
    <text evidence="3">The sequence shown here is derived from an EMBL/GenBank/DDBJ whole genome shotgun (WGS) entry which is preliminary data.</text>
</comment>
<keyword evidence="1" id="KW-0175">Coiled coil</keyword>
<keyword evidence="4" id="KW-1185">Reference proteome</keyword>
<keyword evidence="2" id="KW-0472">Membrane</keyword>
<organism evidence="3 4">
    <name type="scientific">Chlamydomonas eustigma</name>
    <dbReference type="NCBI Taxonomy" id="1157962"/>
    <lineage>
        <taxon>Eukaryota</taxon>
        <taxon>Viridiplantae</taxon>
        <taxon>Chlorophyta</taxon>
        <taxon>core chlorophytes</taxon>
        <taxon>Chlorophyceae</taxon>
        <taxon>CS clade</taxon>
        <taxon>Chlamydomonadales</taxon>
        <taxon>Chlamydomonadaceae</taxon>
        <taxon>Chlamydomonas</taxon>
    </lineage>
</organism>
<dbReference type="AlphaFoldDB" id="A0A250WST8"/>
<keyword evidence="2" id="KW-0812">Transmembrane</keyword>
<evidence type="ECO:0000313" key="3">
    <source>
        <dbReference type="EMBL" id="GAX73861.1"/>
    </source>
</evidence>
<feature type="coiled-coil region" evidence="1">
    <location>
        <begin position="88"/>
        <end position="115"/>
    </location>
</feature>
<sequence>MIAWKTSNESLRRPWGHSRFFANKKTALRKIILKSNDPAEIFGKMKDKAYLDLAARKFSLGLEKGIDEDEMVALEFGTSLDAMTEVQVKYMEKVKEKLQKRAEELRAEDEAMEARLAKTLVLGKEAYECGEYLAAVRLLEQSVKELGSDTKLAGEAHLWLALSYQACGREKDAIDTCKFIEENHPIRKIKKQATDLRYIFEAPKLELSEEERIQIPIIQSDTWRQKDRKGSMQSKLKAKKKPVSTSYWDRAEWKMPSPDYMPDQWYIRVAWAVVGAVFVIFLNMQAIVAR</sequence>
<proteinExistence type="predicted"/>
<protein>
    <submittedName>
        <fullName evidence="3">Uncharacterized protein</fullName>
    </submittedName>
</protein>
<dbReference type="OrthoDB" id="2019920at2759"/>
<keyword evidence="2" id="KW-1133">Transmembrane helix</keyword>
<feature type="transmembrane region" description="Helical" evidence="2">
    <location>
        <begin position="265"/>
        <end position="284"/>
    </location>
</feature>
<evidence type="ECO:0000256" key="1">
    <source>
        <dbReference type="SAM" id="Coils"/>
    </source>
</evidence>
<dbReference type="Proteomes" id="UP000232323">
    <property type="component" value="Unassembled WGS sequence"/>
</dbReference>
<evidence type="ECO:0000313" key="4">
    <source>
        <dbReference type="Proteomes" id="UP000232323"/>
    </source>
</evidence>
<name>A0A250WST8_9CHLO</name>
<accession>A0A250WST8</accession>
<dbReference type="PANTHER" id="PTHR36761:SF2">
    <property type="entry name" value="ORF03 PROTEIN"/>
    <property type="match status" value="1"/>
</dbReference>
<evidence type="ECO:0000256" key="2">
    <source>
        <dbReference type="SAM" id="Phobius"/>
    </source>
</evidence>
<dbReference type="EMBL" id="BEGY01000005">
    <property type="protein sequence ID" value="GAX73861.1"/>
    <property type="molecule type" value="Genomic_DNA"/>
</dbReference>
<dbReference type="Gene3D" id="1.25.40.10">
    <property type="entry name" value="Tetratricopeptide repeat domain"/>
    <property type="match status" value="1"/>
</dbReference>
<gene>
    <name evidence="3" type="ORF">CEUSTIGMA_g1311.t1</name>
</gene>